<dbReference type="RefSeq" id="WP_280009463.1">
    <property type="nucleotide sequence ID" value="NZ_JAOCEK010000031.1"/>
</dbReference>
<sequence>MLYQPRFPQALSDTAAALLQRLGKSQAFEPYPGFTISINGELLHAPYRVYYDKRELQQCIQESSGPTQQLALCLGSRHANGKVREACLRQLLEHGCNWVLPFVVRAAGEYVLEIAEHLAAQTHRLLPNSYGRFAAENPEFVITCKQQAASYWDCYHRQRYPLLRQHPGIRFLRWVDEARRSLPHAD</sequence>
<comment type="caution">
    <text evidence="1">The sequence shown here is derived from an EMBL/GenBank/DDBJ whole genome shotgun (WGS) entry which is preliminary data.</text>
</comment>
<accession>A0AA42TX70</accession>
<dbReference type="AlphaFoldDB" id="A0AA42TX70"/>
<evidence type="ECO:0000313" key="1">
    <source>
        <dbReference type="EMBL" id="MDH1337098.1"/>
    </source>
</evidence>
<name>A0AA42TX70_9BURK</name>
<proteinExistence type="predicted"/>
<organism evidence="1 2">
    <name type="scientific">Comamonas thiooxydans</name>
    <dbReference type="NCBI Taxonomy" id="363952"/>
    <lineage>
        <taxon>Bacteria</taxon>
        <taxon>Pseudomonadati</taxon>
        <taxon>Pseudomonadota</taxon>
        <taxon>Betaproteobacteria</taxon>
        <taxon>Burkholderiales</taxon>
        <taxon>Comamonadaceae</taxon>
        <taxon>Comamonas</taxon>
    </lineage>
</organism>
<reference evidence="1" key="1">
    <citation type="submission" date="2022-09" db="EMBL/GenBank/DDBJ databases">
        <title>Intensive care unit water sources are persistently colonized with multi-drug resistant bacteria and are the site of extensive horizontal gene transfer of antibiotic resistance genes.</title>
        <authorList>
            <person name="Diorio-Toth L."/>
        </authorList>
    </citation>
    <scope>NUCLEOTIDE SEQUENCE</scope>
    <source>
        <strain evidence="1">GD03832</strain>
    </source>
</reference>
<dbReference type="EMBL" id="JAOCEK010000031">
    <property type="protein sequence ID" value="MDH1337098.1"/>
    <property type="molecule type" value="Genomic_DNA"/>
</dbReference>
<evidence type="ECO:0000313" key="2">
    <source>
        <dbReference type="Proteomes" id="UP001161065"/>
    </source>
</evidence>
<gene>
    <name evidence="1" type="ORF">N5D63_23400</name>
</gene>
<protein>
    <submittedName>
        <fullName evidence="1">Uncharacterized protein</fullName>
    </submittedName>
</protein>
<dbReference type="Proteomes" id="UP001161065">
    <property type="component" value="Unassembled WGS sequence"/>
</dbReference>